<sequence>MSAPLHVTTLKYPSPSVKKTGTTEQASLTNHKPEPHVRHRLSEYPTLAMPLTKSDLLNVSVSDWPPMFLACNWNAEKQRIS</sequence>
<evidence type="ECO:0000313" key="2">
    <source>
        <dbReference type="WBParaSite" id="MCU_000554-RA"/>
    </source>
</evidence>
<feature type="region of interest" description="Disordered" evidence="1">
    <location>
        <begin position="1"/>
        <end position="37"/>
    </location>
</feature>
<reference evidence="2" key="1">
    <citation type="submission" date="2019-11" db="UniProtKB">
        <authorList>
            <consortium name="WormBaseParasite"/>
        </authorList>
    </citation>
    <scope>IDENTIFICATION</scope>
</reference>
<evidence type="ECO:0000256" key="1">
    <source>
        <dbReference type="SAM" id="MobiDB-lite"/>
    </source>
</evidence>
<protein>
    <submittedName>
        <fullName evidence="2">Uncharacterized protein</fullName>
    </submittedName>
</protein>
<dbReference type="WBParaSite" id="MCU_000554-RA">
    <property type="protein sequence ID" value="MCU_000554-RA"/>
    <property type="gene ID" value="MCU_000554"/>
</dbReference>
<name>A0A5K3EHC1_MESCO</name>
<dbReference type="AlphaFoldDB" id="A0A5K3EHC1"/>
<proteinExistence type="predicted"/>
<organism evidence="2">
    <name type="scientific">Mesocestoides corti</name>
    <name type="common">Flatworm</name>
    <dbReference type="NCBI Taxonomy" id="53468"/>
    <lineage>
        <taxon>Eukaryota</taxon>
        <taxon>Metazoa</taxon>
        <taxon>Spiralia</taxon>
        <taxon>Lophotrochozoa</taxon>
        <taxon>Platyhelminthes</taxon>
        <taxon>Cestoda</taxon>
        <taxon>Eucestoda</taxon>
        <taxon>Cyclophyllidea</taxon>
        <taxon>Mesocestoididae</taxon>
        <taxon>Mesocestoides</taxon>
    </lineage>
</organism>
<accession>A0A5K3EHC1</accession>
<feature type="compositionally biased region" description="Polar residues" evidence="1">
    <location>
        <begin position="17"/>
        <end position="30"/>
    </location>
</feature>